<keyword evidence="4" id="KW-1185">Reference proteome</keyword>
<organism evidence="2">
    <name type="scientific">Kingella negevensis</name>
    <dbReference type="NCBI Taxonomy" id="1522312"/>
    <lineage>
        <taxon>Bacteria</taxon>
        <taxon>Pseudomonadati</taxon>
        <taxon>Pseudomonadota</taxon>
        <taxon>Betaproteobacteria</taxon>
        <taxon>Neisseriales</taxon>
        <taxon>Neisseriaceae</taxon>
        <taxon>Kingella</taxon>
    </lineage>
</organism>
<dbReference type="EMBL" id="FXUV01000030">
    <property type="protein sequence ID" value="SMQ12703.1"/>
    <property type="molecule type" value="Genomic_DNA"/>
</dbReference>
<sequence>MKRILLTGLLFAISTVYAQTSAQIVQKFYPNYSNKLKCRIAETENGTYCMRVLKTETRTTSQGKLMYLLFGGNLVNTDEWKEEPVHAASGSAGMFVLREKAANDWELVAASPNNTVGSFGTAPAKSKWSFREFGKDKWGFLTTHSDVHQGHSGSHYVILAHDGSRKIGASWLGASIDDTGAYGADCEYAPSEGDTPTAAERRKCMRKLKSAESSLKILPNGKTVGGFYPLQLTLSGKLGSKTYRNQAYVVLFNAAKGQYVVPKNYPLSDIDY</sequence>
<evidence type="ECO:0000313" key="4">
    <source>
        <dbReference type="Proteomes" id="UP000215450"/>
    </source>
</evidence>
<proteinExistence type="predicted"/>
<dbReference type="EMBL" id="FXUV02000025">
    <property type="protein sequence ID" value="SNB70193.1"/>
    <property type="molecule type" value="Genomic_DNA"/>
</dbReference>
<dbReference type="STRING" id="1522312.GCA_900177895_00309"/>
<reference evidence="3 4" key="2">
    <citation type="submission" date="2017-06" db="EMBL/GenBank/DDBJ databases">
        <authorList>
            <person name="Kim H.J."/>
            <person name="Triplett B.A."/>
        </authorList>
    </citation>
    <scope>NUCLEOTIDE SEQUENCE [LARGE SCALE GENOMIC DNA]</scope>
    <source>
        <strain evidence="3">Kingella_eburonensis</strain>
    </source>
</reference>
<keyword evidence="1" id="KW-0732">Signal</keyword>
<dbReference type="Proteomes" id="UP000215450">
    <property type="component" value="Unassembled WGS sequence"/>
</dbReference>
<accession>A0A238HG56</accession>
<feature type="chain" id="PRO_5015075174" evidence="1">
    <location>
        <begin position="19"/>
        <end position="272"/>
    </location>
</feature>
<evidence type="ECO:0000313" key="3">
    <source>
        <dbReference type="EMBL" id="SNB70193.1"/>
    </source>
</evidence>
<dbReference type="RefSeq" id="WP_095062883.1">
    <property type="nucleotide sequence ID" value="NZ_FXUV02000025.1"/>
</dbReference>
<dbReference type="AlphaFoldDB" id="A0A238HG56"/>
<protein>
    <submittedName>
        <fullName evidence="2">Uncharacterized protein</fullName>
    </submittedName>
</protein>
<dbReference type="OrthoDB" id="8603557at2"/>
<reference evidence="2" key="1">
    <citation type="submission" date="2017-05" db="EMBL/GenBank/DDBJ databases">
        <authorList>
            <person name="Song R."/>
            <person name="Chenine A.L."/>
            <person name="Ruprecht R.M."/>
        </authorList>
    </citation>
    <scope>NUCLEOTIDE SEQUENCE</scope>
    <source>
        <strain evidence="2">Kingella_eburonensis</strain>
    </source>
</reference>
<evidence type="ECO:0000313" key="2">
    <source>
        <dbReference type="EMBL" id="SMQ12703.1"/>
    </source>
</evidence>
<gene>
    <name evidence="2" type="ORF">KEBURONENSIS_00279</name>
    <name evidence="3" type="ORF">KEBURONENSIS_01313</name>
</gene>
<evidence type="ECO:0000256" key="1">
    <source>
        <dbReference type="SAM" id="SignalP"/>
    </source>
</evidence>
<feature type="signal peptide" evidence="1">
    <location>
        <begin position="1"/>
        <end position="18"/>
    </location>
</feature>
<name>A0A238HG56_9NEIS</name>